<feature type="non-terminal residue" evidence="1">
    <location>
        <position position="1"/>
    </location>
</feature>
<keyword evidence="2" id="KW-1185">Reference proteome</keyword>
<name>A0AAV1QAD7_SCOSC</name>
<dbReference type="EMBL" id="CAWUFR010000653">
    <property type="protein sequence ID" value="CAK6980180.1"/>
    <property type="molecule type" value="Genomic_DNA"/>
</dbReference>
<feature type="non-terminal residue" evidence="1">
    <location>
        <position position="58"/>
    </location>
</feature>
<protein>
    <submittedName>
        <fullName evidence="1">Uncharacterized protein</fullName>
    </submittedName>
</protein>
<comment type="caution">
    <text evidence="1">The sequence shown here is derived from an EMBL/GenBank/DDBJ whole genome shotgun (WGS) entry which is preliminary data.</text>
</comment>
<evidence type="ECO:0000313" key="1">
    <source>
        <dbReference type="EMBL" id="CAK6980180.1"/>
    </source>
</evidence>
<sequence>DDEQIREQISGGEFGGSMFLQVQRPELMGLNFHLEASSAKYDPVYKNKQHMKHFEASC</sequence>
<evidence type="ECO:0000313" key="2">
    <source>
        <dbReference type="Proteomes" id="UP001314229"/>
    </source>
</evidence>
<accession>A0AAV1QAD7</accession>
<proteinExistence type="predicted"/>
<reference evidence="1 2" key="1">
    <citation type="submission" date="2024-01" db="EMBL/GenBank/DDBJ databases">
        <authorList>
            <person name="Alioto T."/>
            <person name="Alioto T."/>
            <person name="Gomez Garrido J."/>
        </authorList>
    </citation>
    <scope>NUCLEOTIDE SEQUENCE [LARGE SCALE GENOMIC DNA]</scope>
</reference>
<dbReference type="AlphaFoldDB" id="A0AAV1QAD7"/>
<organism evidence="1 2">
    <name type="scientific">Scomber scombrus</name>
    <name type="common">Atlantic mackerel</name>
    <name type="synonym">Scomber vernalis</name>
    <dbReference type="NCBI Taxonomy" id="13677"/>
    <lineage>
        <taxon>Eukaryota</taxon>
        <taxon>Metazoa</taxon>
        <taxon>Chordata</taxon>
        <taxon>Craniata</taxon>
        <taxon>Vertebrata</taxon>
        <taxon>Euteleostomi</taxon>
        <taxon>Actinopterygii</taxon>
        <taxon>Neopterygii</taxon>
        <taxon>Teleostei</taxon>
        <taxon>Neoteleostei</taxon>
        <taxon>Acanthomorphata</taxon>
        <taxon>Pelagiaria</taxon>
        <taxon>Scombriformes</taxon>
        <taxon>Scombridae</taxon>
        <taxon>Scomber</taxon>
    </lineage>
</organism>
<dbReference type="Proteomes" id="UP001314229">
    <property type="component" value="Unassembled WGS sequence"/>
</dbReference>
<gene>
    <name evidence="1" type="ORF">FSCOSCO3_A017406</name>
</gene>